<dbReference type="AlphaFoldDB" id="A0AAV6P893"/>
<feature type="non-terminal residue" evidence="2">
    <location>
        <position position="1"/>
    </location>
</feature>
<feature type="compositionally biased region" description="Basic and acidic residues" evidence="1">
    <location>
        <begin position="50"/>
        <end position="59"/>
    </location>
</feature>
<reference evidence="2 3" key="1">
    <citation type="journal article" date="2021" name="Hortic Res">
        <title>The domestication of Cucurbita argyrosperma as revealed by the genome of its wild relative.</title>
        <authorList>
            <person name="Barrera-Redondo J."/>
            <person name="Sanchez-de la Vega G."/>
            <person name="Aguirre-Liguori J.A."/>
            <person name="Castellanos-Morales G."/>
            <person name="Gutierrez-Guerrero Y.T."/>
            <person name="Aguirre-Dugua X."/>
            <person name="Aguirre-Planter E."/>
            <person name="Tenaillon M.I."/>
            <person name="Lira-Saade R."/>
            <person name="Eguiarte L.E."/>
        </authorList>
    </citation>
    <scope>NUCLEOTIDE SEQUENCE [LARGE SCALE GENOMIC DNA]</scope>
    <source>
        <strain evidence="2">JBR-2021</strain>
    </source>
</reference>
<comment type="caution">
    <text evidence="2">The sequence shown here is derived from an EMBL/GenBank/DDBJ whole genome shotgun (WGS) entry which is preliminary data.</text>
</comment>
<evidence type="ECO:0000313" key="2">
    <source>
        <dbReference type="EMBL" id="KAG6608356.1"/>
    </source>
</evidence>
<sequence length="85" mass="9214">MEHCYSKTGPIVNDAYQLADLFAGRRLSTAGSIARLEKLIGRAHGGGRHSGIDAHRDPEPSVTGIQPTFPSSVFLRSAMPLRVRL</sequence>
<feature type="region of interest" description="Disordered" evidence="1">
    <location>
        <begin position="44"/>
        <end position="67"/>
    </location>
</feature>
<evidence type="ECO:0000313" key="3">
    <source>
        <dbReference type="Proteomes" id="UP000685013"/>
    </source>
</evidence>
<name>A0AAV6P893_9ROSI</name>
<keyword evidence="3" id="KW-1185">Reference proteome</keyword>
<protein>
    <submittedName>
        <fullName evidence="2">Uncharacterized protein</fullName>
    </submittedName>
</protein>
<proteinExistence type="predicted"/>
<dbReference type="EMBL" id="JAGKQH010000001">
    <property type="protein sequence ID" value="KAG6608356.1"/>
    <property type="molecule type" value="Genomic_DNA"/>
</dbReference>
<organism evidence="2 3">
    <name type="scientific">Cucurbita argyrosperma subsp. sororia</name>
    <dbReference type="NCBI Taxonomy" id="37648"/>
    <lineage>
        <taxon>Eukaryota</taxon>
        <taxon>Viridiplantae</taxon>
        <taxon>Streptophyta</taxon>
        <taxon>Embryophyta</taxon>
        <taxon>Tracheophyta</taxon>
        <taxon>Spermatophyta</taxon>
        <taxon>Magnoliopsida</taxon>
        <taxon>eudicotyledons</taxon>
        <taxon>Gunneridae</taxon>
        <taxon>Pentapetalae</taxon>
        <taxon>rosids</taxon>
        <taxon>fabids</taxon>
        <taxon>Cucurbitales</taxon>
        <taxon>Cucurbitaceae</taxon>
        <taxon>Cucurbiteae</taxon>
        <taxon>Cucurbita</taxon>
    </lineage>
</organism>
<dbReference type="Proteomes" id="UP000685013">
    <property type="component" value="Chromosome 1"/>
</dbReference>
<evidence type="ECO:0000256" key="1">
    <source>
        <dbReference type="SAM" id="MobiDB-lite"/>
    </source>
</evidence>
<gene>
    <name evidence="2" type="ORF">SDJN03_01698</name>
</gene>
<accession>A0AAV6P893</accession>